<sequence>MNKITKASLALAVIFIIILLAIFVQSLADEKREYVTDPVIAHIPLEAHLRFSFDPDDPASMNMEYTLTPSVDVKTDISEGIVLPEEIVFVEGDIPTGQITLSKNKKYKYNTKIKAVDTGIWTIYATPGVYAIVNVFEGEVSSVIGQEVFDATEPVTMYRLREEISNEQRDVLMNITKNWLREYGMQEYKKEEFNCTIISSHVSRIHDIDIKCYGCEMLGYSNSKLYDKYYFVIEEDQHTNKTKIRNVYRWAYQTPAGYHLKPVCEDITMKSGGNGDLKG</sequence>
<evidence type="ECO:0000313" key="1">
    <source>
        <dbReference type="EMBL" id="PXF61420.1"/>
    </source>
</evidence>
<dbReference type="Proteomes" id="UP000248329">
    <property type="component" value="Unassembled WGS sequence"/>
</dbReference>
<proteinExistence type="predicted"/>
<protein>
    <submittedName>
        <fullName evidence="1">Uncharacterized protein</fullName>
    </submittedName>
</protein>
<comment type="caution">
    <text evidence="1">The sequence shown here is derived from an EMBL/GenBank/DDBJ whole genome shotgun (WGS) entry which is preliminary data.</text>
</comment>
<gene>
    <name evidence="1" type="ORF">C4B59_04060</name>
</gene>
<dbReference type="EMBL" id="PQXF01000005">
    <property type="protein sequence ID" value="PXF61420.1"/>
    <property type="molecule type" value="Genomic_DNA"/>
</dbReference>
<reference evidence="1" key="1">
    <citation type="submission" date="2018-01" db="EMBL/GenBank/DDBJ databases">
        <authorList>
            <person name="Krukenberg V."/>
        </authorList>
    </citation>
    <scope>NUCLEOTIDE SEQUENCE</scope>
    <source>
        <strain evidence="1">E20ANME2</strain>
    </source>
</reference>
<accession>A0AC61L4H4</accession>
<evidence type="ECO:0000313" key="2">
    <source>
        <dbReference type="Proteomes" id="UP000248329"/>
    </source>
</evidence>
<organism evidence="1 2">
    <name type="scientific">Candidatus Methanogaster sp</name>
    <dbReference type="NCBI Taxonomy" id="3386292"/>
    <lineage>
        <taxon>Archaea</taxon>
        <taxon>Methanobacteriati</taxon>
        <taxon>Methanobacteriota</taxon>
        <taxon>Stenosarchaea group</taxon>
        <taxon>Methanomicrobia</taxon>
        <taxon>Methanosarcinales</taxon>
        <taxon>ANME-2 cluster</taxon>
        <taxon>Candidatus Methanogasteraceae</taxon>
        <taxon>Candidatus Methanogaster</taxon>
    </lineage>
</organism>
<name>A0AC61L4H4_9EURY</name>